<dbReference type="Pfam" id="PF06580">
    <property type="entry name" value="His_kinase"/>
    <property type="match status" value="1"/>
</dbReference>
<feature type="transmembrane region" description="Helical" evidence="2">
    <location>
        <begin position="7"/>
        <end position="26"/>
    </location>
</feature>
<evidence type="ECO:0000256" key="2">
    <source>
        <dbReference type="SAM" id="Phobius"/>
    </source>
</evidence>
<keyword evidence="5" id="KW-1185">Reference proteome</keyword>
<dbReference type="AlphaFoldDB" id="A0A5C8K949"/>
<evidence type="ECO:0000313" key="5">
    <source>
        <dbReference type="Proteomes" id="UP000321926"/>
    </source>
</evidence>
<dbReference type="InterPro" id="IPR036890">
    <property type="entry name" value="HATPase_C_sf"/>
</dbReference>
<feature type="region of interest" description="Disordered" evidence="1">
    <location>
        <begin position="105"/>
        <end position="132"/>
    </location>
</feature>
<keyword evidence="4" id="KW-0808">Transferase</keyword>
<keyword evidence="2" id="KW-0812">Transmembrane</keyword>
<gene>
    <name evidence="4" type="ORF">FVR03_07820</name>
</gene>
<evidence type="ECO:0000259" key="3">
    <source>
        <dbReference type="Pfam" id="PF06580"/>
    </source>
</evidence>
<dbReference type="SUPFAM" id="SSF55874">
    <property type="entry name" value="ATPase domain of HSP90 chaperone/DNA topoisomerase II/histidine kinase"/>
    <property type="match status" value="1"/>
</dbReference>
<dbReference type="InterPro" id="IPR050640">
    <property type="entry name" value="Bact_2-comp_sensor_kinase"/>
</dbReference>
<name>A0A5C8K949_9BACT</name>
<feature type="transmembrane region" description="Helical" evidence="2">
    <location>
        <begin position="73"/>
        <end position="93"/>
    </location>
</feature>
<feature type="compositionally biased region" description="Pro residues" evidence="1">
    <location>
        <begin position="113"/>
        <end position="132"/>
    </location>
</feature>
<dbReference type="GO" id="GO:0016020">
    <property type="term" value="C:membrane"/>
    <property type="evidence" value="ECO:0007669"/>
    <property type="project" value="InterPro"/>
</dbReference>
<dbReference type="InterPro" id="IPR010559">
    <property type="entry name" value="Sig_transdc_His_kin_internal"/>
</dbReference>
<keyword evidence="2" id="KW-1133">Transmembrane helix</keyword>
<comment type="caution">
    <text evidence="4">The sequence shown here is derived from an EMBL/GenBank/DDBJ whole genome shotgun (WGS) entry which is preliminary data.</text>
</comment>
<dbReference type="OrthoDB" id="9792992at2"/>
<sequence>MQKAKVTTIVSHVVGWAIFLCLPMLFLSQQRTSADILQLLSQPSYWLFSLSYIILFYAHTYWLFTRFFARKKYMAYSLSVLLLLVLFVLLRPFDRLVTQDRGELRQPPIASMPGPPAPRAAPMPRPGPPPMPPRQRVHFDVTSIFLFCMLIAMGLAIQTVQRLRESEKRALVAETDKAKAELSFLKAQINPHFLFNTLNNIYSLAVTESEHTAGAIMKLSNIMRYVTDEVTAEFVPLESEVACIKDFIDLQRLRVSKFVEVAYAEEGDLSRRQVPPMVLMTFVENVFKYGISNHEPATINIKLKAEDHQIYFFCRNKLFKTRRQVVSTGVGLANTRQRLMHLYPGRHELLILEDAGFFTVELTLQT</sequence>
<dbReference type="GO" id="GO:0000155">
    <property type="term" value="F:phosphorelay sensor kinase activity"/>
    <property type="evidence" value="ECO:0007669"/>
    <property type="project" value="InterPro"/>
</dbReference>
<evidence type="ECO:0000256" key="1">
    <source>
        <dbReference type="SAM" id="MobiDB-lite"/>
    </source>
</evidence>
<reference evidence="4 5" key="1">
    <citation type="submission" date="2019-08" db="EMBL/GenBank/DDBJ databases">
        <authorList>
            <person name="Shi S."/>
        </authorList>
    </citation>
    <scope>NUCLEOTIDE SEQUENCE [LARGE SCALE GENOMIC DNA]</scope>
    <source>
        <strain evidence="4 5">GY10130</strain>
    </source>
</reference>
<dbReference type="PANTHER" id="PTHR34220:SF7">
    <property type="entry name" value="SENSOR HISTIDINE KINASE YPDA"/>
    <property type="match status" value="1"/>
</dbReference>
<feature type="domain" description="Signal transduction histidine kinase internal region" evidence="3">
    <location>
        <begin position="180"/>
        <end position="256"/>
    </location>
</feature>
<accession>A0A5C8K949</accession>
<feature type="transmembrane region" description="Helical" evidence="2">
    <location>
        <begin position="141"/>
        <end position="160"/>
    </location>
</feature>
<dbReference type="RefSeq" id="WP_147921183.1">
    <property type="nucleotide sequence ID" value="NZ_VRTY01000022.1"/>
</dbReference>
<keyword evidence="4" id="KW-0418">Kinase</keyword>
<evidence type="ECO:0000313" key="4">
    <source>
        <dbReference type="EMBL" id="TXK48757.1"/>
    </source>
</evidence>
<dbReference type="PANTHER" id="PTHR34220">
    <property type="entry name" value="SENSOR HISTIDINE KINASE YPDA"/>
    <property type="match status" value="1"/>
</dbReference>
<dbReference type="Proteomes" id="UP000321926">
    <property type="component" value="Unassembled WGS sequence"/>
</dbReference>
<feature type="transmembrane region" description="Helical" evidence="2">
    <location>
        <begin position="46"/>
        <end position="64"/>
    </location>
</feature>
<protein>
    <submittedName>
        <fullName evidence="4">Histidine kinase</fullName>
    </submittedName>
</protein>
<organism evidence="4 5">
    <name type="scientific">Pontibacter qinzhouensis</name>
    <dbReference type="NCBI Taxonomy" id="2603253"/>
    <lineage>
        <taxon>Bacteria</taxon>
        <taxon>Pseudomonadati</taxon>
        <taxon>Bacteroidota</taxon>
        <taxon>Cytophagia</taxon>
        <taxon>Cytophagales</taxon>
        <taxon>Hymenobacteraceae</taxon>
        <taxon>Pontibacter</taxon>
    </lineage>
</organism>
<proteinExistence type="predicted"/>
<keyword evidence="2" id="KW-0472">Membrane</keyword>
<dbReference type="EMBL" id="VRTY01000022">
    <property type="protein sequence ID" value="TXK48757.1"/>
    <property type="molecule type" value="Genomic_DNA"/>
</dbReference>